<name>A0ACB8BN39_9AGAM</name>
<comment type="caution">
    <text evidence="1">The sequence shown here is derived from an EMBL/GenBank/DDBJ whole genome shotgun (WGS) entry which is preliminary data.</text>
</comment>
<dbReference type="Proteomes" id="UP000790709">
    <property type="component" value="Unassembled WGS sequence"/>
</dbReference>
<gene>
    <name evidence="1" type="ORF">BV22DRAFT_1193775</name>
</gene>
<evidence type="ECO:0000313" key="1">
    <source>
        <dbReference type="EMBL" id="KAH7927295.1"/>
    </source>
</evidence>
<accession>A0ACB8BN39</accession>
<organism evidence="1 2">
    <name type="scientific">Leucogyrophana mollusca</name>
    <dbReference type="NCBI Taxonomy" id="85980"/>
    <lineage>
        <taxon>Eukaryota</taxon>
        <taxon>Fungi</taxon>
        <taxon>Dikarya</taxon>
        <taxon>Basidiomycota</taxon>
        <taxon>Agaricomycotina</taxon>
        <taxon>Agaricomycetes</taxon>
        <taxon>Agaricomycetidae</taxon>
        <taxon>Boletales</taxon>
        <taxon>Boletales incertae sedis</taxon>
        <taxon>Leucogyrophana</taxon>
    </lineage>
</organism>
<reference evidence="1" key="1">
    <citation type="journal article" date="2021" name="New Phytol.">
        <title>Evolutionary innovations through gain and loss of genes in the ectomycorrhizal Boletales.</title>
        <authorList>
            <person name="Wu G."/>
            <person name="Miyauchi S."/>
            <person name="Morin E."/>
            <person name="Kuo A."/>
            <person name="Drula E."/>
            <person name="Varga T."/>
            <person name="Kohler A."/>
            <person name="Feng B."/>
            <person name="Cao Y."/>
            <person name="Lipzen A."/>
            <person name="Daum C."/>
            <person name="Hundley H."/>
            <person name="Pangilinan J."/>
            <person name="Johnson J."/>
            <person name="Barry K."/>
            <person name="LaButti K."/>
            <person name="Ng V."/>
            <person name="Ahrendt S."/>
            <person name="Min B."/>
            <person name="Choi I.G."/>
            <person name="Park H."/>
            <person name="Plett J.M."/>
            <person name="Magnuson J."/>
            <person name="Spatafora J.W."/>
            <person name="Nagy L.G."/>
            <person name="Henrissat B."/>
            <person name="Grigoriev I.V."/>
            <person name="Yang Z.L."/>
            <person name="Xu J."/>
            <person name="Martin F.M."/>
        </authorList>
    </citation>
    <scope>NUCLEOTIDE SEQUENCE</scope>
    <source>
        <strain evidence="1">KUC20120723A-06</strain>
    </source>
</reference>
<keyword evidence="2" id="KW-1185">Reference proteome</keyword>
<evidence type="ECO:0000313" key="2">
    <source>
        <dbReference type="Proteomes" id="UP000790709"/>
    </source>
</evidence>
<proteinExistence type="predicted"/>
<dbReference type="EMBL" id="MU266369">
    <property type="protein sequence ID" value="KAH7927295.1"/>
    <property type="molecule type" value="Genomic_DNA"/>
</dbReference>
<protein>
    <submittedName>
        <fullName evidence="1">Uncharacterized protein</fullName>
    </submittedName>
</protein>
<sequence length="424" mass="44662">MFQFELWSSFGPSRTCPTPGQNMLNSWLSSPSKASAAQSSTNNNPDTAQSQSQVEAVPNLPQGSSPHSPIPVPDGHDDVHAHINDPSTYSSPAVPVTNPFTSSADEKYAAKPGTLFTPHDAILAELHGRPAPGADLVDPSRADTHSGVTYDPTSSAIDTSLFTSESVPAQTLPAEVLHDPSTGQRLGSFVPVVSSGGEIFGAPARGRTGGDELWSHLSRILDLQSEIAGMHVAMEGVGTRSGRARSGSTVPERGKSKPMTGTARNPRRRGGTLGGEDDEDEGDGDGDSEYEDSGPEKRKREEEFAQLSERFAERKDAIGSIMNKLDDLSVALKTFHALPTPTVDLTQGSSSRSNTVSSDTSALSSSPHFAQTASMPALSMSTSPPPPRLLGSVASTGDIQHMVDSPLDMHPAQSFALAERAQKS</sequence>